<name>A0ABU4H3C4_9MICO</name>
<accession>A0ABU4H3C4</accession>
<evidence type="ECO:0000259" key="1">
    <source>
        <dbReference type="Pfam" id="PF04480"/>
    </source>
</evidence>
<keyword evidence="3" id="KW-1185">Reference proteome</keyword>
<proteinExistence type="predicted"/>
<dbReference type="Gene3D" id="3.40.960.10">
    <property type="entry name" value="VSR Endonuclease"/>
    <property type="match status" value="1"/>
</dbReference>
<dbReference type="Pfam" id="PF04480">
    <property type="entry name" value="DUF559"/>
    <property type="match status" value="1"/>
</dbReference>
<evidence type="ECO:0000313" key="3">
    <source>
        <dbReference type="Proteomes" id="UP001283109"/>
    </source>
</evidence>
<feature type="domain" description="DUF559" evidence="1">
    <location>
        <begin position="182"/>
        <end position="253"/>
    </location>
</feature>
<dbReference type="InterPro" id="IPR007569">
    <property type="entry name" value="DUF559"/>
</dbReference>
<dbReference type="EMBL" id="JAWQEV010000003">
    <property type="protein sequence ID" value="MDW4573170.1"/>
    <property type="molecule type" value="Genomic_DNA"/>
</dbReference>
<protein>
    <submittedName>
        <fullName evidence="2">DUF559 domain-containing protein</fullName>
    </submittedName>
</protein>
<reference evidence="2 3" key="1">
    <citation type="submission" date="2023-11" db="EMBL/GenBank/DDBJ databases">
        <title>Draft genome sequence of Microbacterium arthrosphaerae JCM 30492.</title>
        <authorList>
            <person name="Zhang G."/>
            <person name="Ding Y."/>
        </authorList>
    </citation>
    <scope>NUCLEOTIDE SEQUENCE [LARGE SCALE GENOMIC DNA]</scope>
    <source>
        <strain evidence="2 3">JCM 30492</strain>
    </source>
</reference>
<sequence>MARTATLLDQGWTRHAIAVAVTNGQLVRVKKGWVATPDADPVLVSAARDGVVLTCVTQAHRLGLWVLHEGGPHVAAPHNSGAVRARSAHVHWARPPVPRHPDSLEDPIENVLVIAAGCQPYERALAMWESALNRSLVDRDTLRGLRLGPAARRLIDEAVPWRDSGLESFVPPRLRWMRLPVRSQIWIAGRPVDFLIGERLVLQIDGGTHVGAQREKDIAHDARLMLMGYHVIRVGYSQVVHRWPEVQDLITRAVAQGLHRAR</sequence>
<comment type="caution">
    <text evidence="2">The sequence shown here is derived from an EMBL/GenBank/DDBJ whole genome shotgun (WGS) entry which is preliminary data.</text>
</comment>
<dbReference type="Proteomes" id="UP001283109">
    <property type="component" value="Unassembled WGS sequence"/>
</dbReference>
<organism evidence="2 3">
    <name type="scientific">Microbacterium arthrosphaerae</name>
    <dbReference type="NCBI Taxonomy" id="792652"/>
    <lineage>
        <taxon>Bacteria</taxon>
        <taxon>Bacillati</taxon>
        <taxon>Actinomycetota</taxon>
        <taxon>Actinomycetes</taxon>
        <taxon>Micrococcales</taxon>
        <taxon>Microbacteriaceae</taxon>
        <taxon>Microbacterium</taxon>
    </lineage>
</organism>
<gene>
    <name evidence="2" type="ORF">R8Z58_10355</name>
</gene>
<dbReference type="RefSeq" id="WP_318353689.1">
    <property type="nucleotide sequence ID" value="NZ_JAWQEV010000003.1"/>
</dbReference>
<evidence type="ECO:0000313" key="2">
    <source>
        <dbReference type="EMBL" id="MDW4573170.1"/>
    </source>
</evidence>